<keyword evidence="3" id="KW-0804">Transcription</keyword>
<dbReference type="Gene3D" id="1.10.10.10">
    <property type="entry name" value="Winged helix-like DNA-binding domain superfamily/Winged helix DNA-binding domain"/>
    <property type="match status" value="1"/>
</dbReference>
<evidence type="ECO:0000256" key="2">
    <source>
        <dbReference type="ARBA" id="ARBA00023125"/>
    </source>
</evidence>
<name>A0A5B2WSA7_9PSEU</name>
<comment type="caution">
    <text evidence="5">The sequence shown here is derived from an EMBL/GenBank/DDBJ whole genome shotgun (WGS) entry which is preliminary data.</text>
</comment>
<keyword evidence="2" id="KW-0238">DNA-binding</keyword>
<dbReference type="GO" id="GO:0003677">
    <property type="term" value="F:DNA binding"/>
    <property type="evidence" value="ECO:0007669"/>
    <property type="project" value="UniProtKB-KW"/>
</dbReference>
<dbReference type="InterPro" id="IPR011991">
    <property type="entry name" value="ArsR-like_HTH"/>
</dbReference>
<dbReference type="SUPFAM" id="SSF46785">
    <property type="entry name" value="Winged helix' DNA-binding domain"/>
    <property type="match status" value="1"/>
</dbReference>
<gene>
    <name evidence="5" type="ORF">F0L68_32725</name>
</gene>
<evidence type="ECO:0000259" key="4">
    <source>
        <dbReference type="PROSITE" id="PS50987"/>
    </source>
</evidence>
<dbReference type="GO" id="GO:0003700">
    <property type="term" value="F:DNA-binding transcription factor activity"/>
    <property type="evidence" value="ECO:0007669"/>
    <property type="project" value="InterPro"/>
</dbReference>
<keyword evidence="6" id="KW-1185">Reference proteome</keyword>
<dbReference type="InterPro" id="IPR036388">
    <property type="entry name" value="WH-like_DNA-bd_sf"/>
</dbReference>
<accession>A0A5B2WSA7</accession>
<dbReference type="InterPro" id="IPR051081">
    <property type="entry name" value="HTH_MetalResp_TranReg"/>
</dbReference>
<sequence length="110" mass="12343">MSRYLVQPPVEDLELSEVLRALADPVRLRLVAVLSDGEYHPCRPEAFDVGVRRSTLSHHFRVLREAGVTVTQLDGRNHHVRLRRDDLADRFPGLLDTVLTNLPVAAAAAR</sequence>
<dbReference type="EMBL" id="VUOB01000065">
    <property type="protein sequence ID" value="KAA2253572.1"/>
    <property type="molecule type" value="Genomic_DNA"/>
</dbReference>
<reference evidence="5 6" key="2">
    <citation type="submission" date="2019-09" db="EMBL/GenBank/DDBJ databases">
        <authorList>
            <person name="Jin C."/>
        </authorList>
    </citation>
    <scope>NUCLEOTIDE SEQUENCE [LARGE SCALE GENOMIC DNA]</scope>
    <source>
        <strain evidence="5 6">AN110305</strain>
    </source>
</reference>
<dbReference type="PRINTS" id="PR00778">
    <property type="entry name" value="HTHARSR"/>
</dbReference>
<dbReference type="InterPro" id="IPR036390">
    <property type="entry name" value="WH_DNA-bd_sf"/>
</dbReference>
<dbReference type="SMART" id="SM00418">
    <property type="entry name" value="HTH_ARSR"/>
    <property type="match status" value="1"/>
</dbReference>
<keyword evidence="1" id="KW-0805">Transcription regulation</keyword>
<evidence type="ECO:0000313" key="6">
    <source>
        <dbReference type="Proteomes" id="UP000323454"/>
    </source>
</evidence>
<reference evidence="5 6" key="1">
    <citation type="submission" date="2019-09" db="EMBL/GenBank/DDBJ databases">
        <title>Goodfellowia gen. nov., a new genus of the Pseudonocardineae related to Actinoalloteichus, containing Goodfellowia coeruleoviolacea gen. nov., comb. nov. gen. nov., comb. nov.</title>
        <authorList>
            <person name="Labeda D."/>
        </authorList>
    </citation>
    <scope>NUCLEOTIDE SEQUENCE [LARGE SCALE GENOMIC DNA]</scope>
    <source>
        <strain evidence="5 6">AN110305</strain>
    </source>
</reference>
<evidence type="ECO:0000256" key="3">
    <source>
        <dbReference type="ARBA" id="ARBA00023163"/>
    </source>
</evidence>
<dbReference type="Proteomes" id="UP000323454">
    <property type="component" value="Unassembled WGS sequence"/>
</dbReference>
<evidence type="ECO:0000256" key="1">
    <source>
        <dbReference type="ARBA" id="ARBA00023015"/>
    </source>
</evidence>
<feature type="domain" description="HTH arsR-type" evidence="4">
    <location>
        <begin position="7"/>
        <end position="102"/>
    </location>
</feature>
<dbReference type="RefSeq" id="WP_149853737.1">
    <property type="nucleotide sequence ID" value="NZ_VUOB01000065.1"/>
</dbReference>
<proteinExistence type="predicted"/>
<dbReference type="CDD" id="cd00090">
    <property type="entry name" value="HTH_ARSR"/>
    <property type="match status" value="1"/>
</dbReference>
<evidence type="ECO:0000313" key="5">
    <source>
        <dbReference type="EMBL" id="KAA2253572.1"/>
    </source>
</evidence>
<dbReference type="PANTHER" id="PTHR33154:SF12">
    <property type="entry name" value="TRANSCRIPTIONAL REGULATORY PROTEIN"/>
    <property type="match status" value="1"/>
</dbReference>
<dbReference type="OrthoDB" id="4471357at2"/>
<dbReference type="Pfam" id="PF01022">
    <property type="entry name" value="HTH_5"/>
    <property type="match status" value="1"/>
</dbReference>
<dbReference type="InterPro" id="IPR001845">
    <property type="entry name" value="HTH_ArsR_DNA-bd_dom"/>
</dbReference>
<organism evidence="5 6">
    <name type="scientific">Solihabitans fulvus</name>
    <dbReference type="NCBI Taxonomy" id="1892852"/>
    <lineage>
        <taxon>Bacteria</taxon>
        <taxon>Bacillati</taxon>
        <taxon>Actinomycetota</taxon>
        <taxon>Actinomycetes</taxon>
        <taxon>Pseudonocardiales</taxon>
        <taxon>Pseudonocardiaceae</taxon>
        <taxon>Solihabitans</taxon>
    </lineage>
</organism>
<dbReference type="AlphaFoldDB" id="A0A5B2WSA7"/>
<dbReference type="PROSITE" id="PS50987">
    <property type="entry name" value="HTH_ARSR_2"/>
    <property type="match status" value="1"/>
</dbReference>
<protein>
    <submittedName>
        <fullName evidence="5">Helix-turn-helix transcriptional regulator</fullName>
    </submittedName>
</protein>
<dbReference type="PANTHER" id="PTHR33154">
    <property type="entry name" value="TRANSCRIPTIONAL REGULATOR, ARSR FAMILY"/>
    <property type="match status" value="1"/>
</dbReference>